<evidence type="ECO:0000313" key="5">
    <source>
        <dbReference type="Proteomes" id="UP001431235"/>
    </source>
</evidence>
<evidence type="ECO:0000313" key="4">
    <source>
        <dbReference type="EMBL" id="MCL7715093.1"/>
    </source>
</evidence>
<dbReference type="PANTHER" id="PTHR13847:SF280">
    <property type="entry name" value="D-AMINO ACID DEHYDROGENASE"/>
    <property type="match status" value="1"/>
</dbReference>
<comment type="similarity">
    <text evidence="1">Belongs to the DadA oxidoreductase family.</text>
</comment>
<protein>
    <submittedName>
        <fullName evidence="4">FAD-dependent oxidoreductase</fullName>
    </submittedName>
</protein>
<accession>A0ABT0SJ20</accession>
<proteinExistence type="inferred from homology"/>
<reference evidence="4 5" key="1">
    <citation type="submission" date="2021-08" db="EMBL/GenBank/DDBJ databases">
        <title>Novel members of of the genus Stenotrophomonas from differernt environment.</title>
        <authorList>
            <person name="Deng Y."/>
        </authorList>
    </citation>
    <scope>NUCLEOTIDE SEQUENCE [LARGE SCALE GENOMIC DNA]</scope>
    <source>
        <strain evidence="4 5">CPCC 101365</strain>
    </source>
</reference>
<evidence type="ECO:0000256" key="1">
    <source>
        <dbReference type="ARBA" id="ARBA00009410"/>
    </source>
</evidence>
<keyword evidence="5" id="KW-1185">Reference proteome</keyword>
<dbReference type="Gene3D" id="3.30.9.10">
    <property type="entry name" value="D-Amino Acid Oxidase, subunit A, domain 2"/>
    <property type="match status" value="1"/>
</dbReference>
<organism evidence="4 5">
    <name type="scientific">Stenotrophomonas mori</name>
    <dbReference type="NCBI Taxonomy" id="2871096"/>
    <lineage>
        <taxon>Bacteria</taxon>
        <taxon>Pseudomonadati</taxon>
        <taxon>Pseudomonadota</taxon>
        <taxon>Gammaproteobacteria</taxon>
        <taxon>Lysobacterales</taxon>
        <taxon>Lysobacteraceae</taxon>
        <taxon>Stenotrophomonas</taxon>
    </lineage>
</organism>
<dbReference type="SUPFAM" id="SSF51905">
    <property type="entry name" value="FAD/NAD(P)-binding domain"/>
    <property type="match status" value="1"/>
</dbReference>
<keyword evidence="2" id="KW-0560">Oxidoreductase</keyword>
<dbReference type="InterPro" id="IPR006076">
    <property type="entry name" value="FAD-dep_OxRdtase"/>
</dbReference>
<dbReference type="EMBL" id="JAIKTS010000003">
    <property type="protein sequence ID" value="MCL7715093.1"/>
    <property type="molecule type" value="Genomic_DNA"/>
</dbReference>
<gene>
    <name evidence="4" type="ORF">K5L01_10585</name>
</gene>
<feature type="domain" description="FAD dependent oxidoreductase" evidence="3">
    <location>
        <begin position="14"/>
        <end position="404"/>
    </location>
</feature>
<sequence length="412" mass="44165">MQPLDTHGEPAGADLVVVGAGVVGLATAYAAARRGLSVLLLDRSEGPVQGTSFANGAQLSYAYTDAMAGPSTWKQLPSMLFGRDGAFRTRWSADPDFWRWGLSFLRQTSAARLQANTLATLELALESRTALHALLQRHPIPFYHATSGKLHVYHDAQALQGARAMMAVKRPFGVEQHLLDAGQAIAAEPALAAMPGIAGAVHSPQEEAGDPFLFGVGLLQVLQKHYDVRTRFGFDLRHLQRRGREWLLQSCTGEAIQARRVVVCTGIDGAALLRPLGVRVPLMAIKGYSFTAPCGANAPTASITDTSRKLVFCRLGDRIRVAGLADLNHWDPKPDPARMEQLIAMARASMPEAADYALAANRWAGLRPVLPWSSPMIANVGDGLVCNLGHGMLGWTLAMGSGERALALAAAR</sequence>
<dbReference type="SUPFAM" id="SSF54373">
    <property type="entry name" value="FAD-linked reductases, C-terminal domain"/>
    <property type="match status" value="1"/>
</dbReference>
<dbReference type="Pfam" id="PF01266">
    <property type="entry name" value="DAO"/>
    <property type="match status" value="1"/>
</dbReference>
<evidence type="ECO:0000256" key="2">
    <source>
        <dbReference type="ARBA" id="ARBA00023002"/>
    </source>
</evidence>
<name>A0ABT0SJ20_9GAMM</name>
<dbReference type="Gene3D" id="3.50.50.60">
    <property type="entry name" value="FAD/NAD(P)-binding domain"/>
    <property type="match status" value="2"/>
</dbReference>
<comment type="caution">
    <text evidence="4">The sequence shown here is derived from an EMBL/GenBank/DDBJ whole genome shotgun (WGS) entry which is preliminary data.</text>
</comment>
<dbReference type="Proteomes" id="UP001431235">
    <property type="component" value="Unassembled WGS sequence"/>
</dbReference>
<dbReference type="PANTHER" id="PTHR13847">
    <property type="entry name" value="SARCOSINE DEHYDROGENASE-RELATED"/>
    <property type="match status" value="1"/>
</dbReference>
<dbReference type="InterPro" id="IPR036188">
    <property type="entry name" value="FAD/NAD-bd_sf"/>
</dbReference>
<evidence type="ECO:0000259" key="3">
    <source>
        <dbReference type="Pfam" id="PF01266"/>
    </source>
</evidence>
<dbReference type="RefSeq" id="WP_250064371.1">
    <property type="nucleotide sequence ID" value="NZ_JAIKTS010000003.1"/>
</dbReference>